<gene>
    <name evidence="1" type="ORF">PHISCL_00073</name>
</gene>
<accession>A0A3A2ZWW7</accession>
<keyword evidence="2" id="KW-1185">Reference proteome</keyword>
<dbReference type="STRING" id="2070753.A0A3A2ZWW7"/>
<dbReference type="AlphaFoldDB" id="A0A3A2ZWW7"/>
<dbReference type="OrthoDB" id="3766406at2759"/>
<sequence>MEIRDLGQKDACFVFTVWMDLGPGLRPDDHRWRCHLDYEHNTLVPDDQLVADPRARFEKDSIQAHYPDALSKEAMYYRNISFLQKTDWSIMTRKDLSQWFLRAGDAERRKFYSFCRALRRTYFHVVAR</sequence>
<evidence type="ECO:0000313" key="2">
    <source>
        <dbReference type="Proteomes" id="UP000266188"/>
    </source>
</evidence>
<comment type="caution">
    <text evidence="1">The sequence shown here is derived from an EMBL/GenBank/DDBJ whole genome shotgun (WGS) entry which is preliminary data.</text>
</comment>
<name>A0A3A2ZWW7_9EURO</name>
<dbReference type="Proteomes" id="UP000266188">
    <property type="component" value="Unassembled WGS sequence"/>
</dbReference>
<evidence type="ECO:0000313" key="1">
    <source>
        <dbReference type="EMBL" id="RJE27648.1"/>
    </source>
</evidence>
<reference evidence="2" key="1">
    <citation type="submission" date="2017-02" db="EMBL/GenBank/DDBJ databases">
        <authorList>
            <person name="Tafer H."/>
            <person name="Lopandic K."/>
        </authorList>
    </citation>
    <scope>NUCLEOTIDE SEQUENCE [LARGE SCALE GENOMIC DNA]</scope>
    <source>
        <strain evidence="2">CBS 366.77</strain>
    </source>
</reference>
<protein>
    <submittedName>
        <fullName evidence="1">Uncharacterized protein</fullName>
    </submittedName>
</protein>
<proteinExistence type="predicted"/>
<organism evidence="1 2">
    <name type="scientific">Aspergillus sclerotialis</name>
    <dbReference type="NCBI Taxonomy" id="2070753"/>
    <lineage>
        <taxon>Eukaryota</taxon>
        <taxon>Fungi</taxon>
        <taxon>Dikarya</taxon>
        <taxon>Ascomycota</taxon>
        <taxon>Pezizomycotina</taxon>
        <taxon>Eurotiomycetes</taxon>
        <taxon>Eurotiomycetidae</taxon>
        <taxon>Eurotiales</taxon>
        <taxon>Aspergillaceae</taxon>
        <taxon>Aspergillus</taxon>
        <taxon>Aspergillus subgen. Polypaecilum</taxon>
    </lineage>
</organism>
<dbReference type="EMBL" id="MVGC01000001">
    <property type="protein sequence ID" value="RJE27648.1"/>
    <property type="molecule type" value="Genomic_DNA"/>
</dbReference>